<name>A0A2N3L0W8_9PROT</name>
<evidence type="ECO:0000313" key="2">
    <source>
        <dbReference type="Proteomes" id="UP000233332"/>
    </source>
</evidence>
<proteinExistence type="predicted"/>
<keyword evidence="2" id="KW-1185">Reference proteome</keyword>
<gene>
    <name evidence="1" type="ORF">COO92_21415</name>
</gene>
<evidence type="ECO:0000313" key="1">
    <source>
        <dbReference type="EMBL" id="PKR56366.1"/>
    </source>
</evidence>
<accession>A0A2N3L0W8</accession>
<organism evidence="1 2">
    <name type="scientific">Thalassospira lohafexi</name>
    <dbReference type="NCBI Taxonomy" id="744227"/>
    <lineage>
        <taxon>Bacteria</taxon>
        <taxon>Pseudomonadati</taxon>
        <taxon>Pseudomonadota</taxon>
        <taxon>Alphaproteobacteria</taxon>
        <taxon>Rhodospirillales</taxon>
        <taxon>Thalassospiraceae</taxon>
        <taxon>Thalassospira</taxon>
    </lineage>
</organism>
<reference evidence="1 2" key="1">
    <citation type="submission" date="2017-09" db="EMBL/GenBank/DDBJ databases">
        <title>Biodiversity and function of Thalassospira species in the particle-attached aromatic-hydrocarbon-degrading consortia from the surface seawater of the China South Sea.</title>
        <authorList>
            <person name="Dong C."/>
            <person name="Lai Q."/>
            <person name="Shao Z."/>
        </authorList>
    </citation>
    <scope>NUCLEOTIDE SEQUENCE [LARGE SCALE GENOMIC DNA]</scope>
    <source>
        <strain evidence="1 2">139Z-12</strain>
    </source>
</reference>
<dbReference type="AlphaFoldDB" id="A0A2N3L0W8"/>
<dbReference type="EMBL" id="NXGX01000015">
    <property type="protein sequence ID" value="PKR56366.1"/>
    <property type="molecule type" value="Genomic_DNA"/>
</dbReference>
<protein>
    <submittedName>
        <fullName evidence="1">Uncharacterized protein</fullName>
    </submittedName>
</protein>
<sequence length="206" mass="22666">MANWFKDEIEELRKVHAEAVAQGYVGQPLADHIGPKIGRSPESVRRAMKTYLGLCLGRAQRISTKPGKPKRLTDEQRKSLAHMVNSLLDEGRERDDILQLVAKRFNISRKGAITSISRSGINLPVVCTFTQRAKKKDAAANQQAEKVKSMSVNIDTGTHPYYIAARILDGMSGQTASVRDDGVCILNGFPCPSMTFLAEAGMKLPQ</sequence>
<comment type="caution">
    <text evidence="1">The sequence shown here is derived from an EMBL/GenBank/DDBJ whole genome shotgun (WGS) entry which is preliminary data.</text>
</comment>
<dbReference type="Proteomes" id="UP000233332">
    <property type="component" value="Unassembled WGS sequence"/>
</dbReference>